<dbReference type="Pfam" id="PF00005">
    <property type="entry name" value="ABC_tran"/>
    <property type="match status" value="1"/>
</dbReference>
<dbReference type="GO" id="GO:0005886">
    <property type="term" value="C:plasma membrane"/>
    <property type="evidence" value="ECO:0007669"/>
    <property type="project" value="TreeGrafter"/>
</dbReference>
<dbReference type="Gene3D" id="3.40.50.300">
    <property type="entry name" value="P-loop containing nucleotide triphosphate hydrolases"/>
    <property type="match status" value="1"/>
</dbReference>
<dbReference type="InterPro" id="IPR027417">
    <property type="entry name" value="P-loop_NTPase"/>
</dbReference>
<dbReference type="GO" id="GO:1903806">
    <property type="term" value="P:L-isoleucine import across plasma membrane"/>
    <property type="evidence" value="ECO:0007669"/>
    <property type="project" value="TreeGrafter"/>
</dbReference>
<dbReference type="Pfam" id="PF12399">
    <property type="entry name" value="BCA_ABC_TP_C"/>
    <property type="match status" value="1"/>
</dbReference>
<dbReference type="InterPro" id="IPR003439">
    <property type="entry name" value="ABC_transporter-like_ATP-bd"/>
</dbReference>
<evidence type="ECO:0000313" key="6">
    <source>
        <dbReference type="Proteomes" id="UP000198796"/>
    </source>
</evidence>
<dbReference type="PROSITE" id="PS50893">
    <property type="entry name" value="ABC_TRANSPORTER_2"/>
    <property type="match status" value="1"/>
</dbReference>
<dbReference type="STRING" id="871651.SAMN05421688_2630"/>
<proteinExistence type="predicted"/>
<evidence type="ECO:0000313" key="5">
    <source>
        <dbReference type="EMBL" id="SFB05782.1"/>
    </source>
</evidence>
<accession>A0A1I0XXN1</accession>
<dbReference type="SMART" id="SM00382">
    <property type="entry name" value="AAA"/>
    <property type="match status" value="1"/>
</dbReference>
<dbReference type="GO" id="GO:0005304">
    <property type="term" value="F:L-valine transmembrane transporter activity"/>
    <property type="evidence" value="ECO:0007669"/>
    <property type="project" value="TreeGrafter"/>
</dbReference>
<dbReference type="GO" id="GO:0016887">
    <property type="term" value="F:ATP hydrolysis activity"/>
    <property type="evidence" value="ECO:0007669"/>
    <property type="project" value="InterPro"/>
</dbReference>
<dbReference type="GO" id="GO:0005524">
    <property type="term" value="F:ATP binding"/>
    <property type="evidence" value="ECO:0007669"/>
    <property type="project" value="UniProtKB-KW"/>
</dbReference>
<feature type="domain" description="ABC transporter" evidence="4">
    <location>
        <begin position="5"/>
        <end position="239"/>
    </location>
</feature>
<protein>
    <submittedName>
        <fullName evidence="5">Amino acid/amide ABC transporter ATP-binding protein 1, HAAT family</fullName>
    </submittedName>
</protein>
<evidence type="ECO:0000256" key="1">
    <source>
        <dbReference type="ARBA" id="ARBA00022448"/>
    </source>
</evidence>
<dbReference type="CDD" id="cd03219">
    <property type="entry name" value="ABC_Mj1267_LivG_branched"/>
    <property type="match status" value="1"/>
</dbReference>
<evidence type="ECO:0000256" key="3">
    <source>
        <dbReference type="ARBA" id="ARBA00022840"/>
    </source>
</evidence>
<dbReference type="GO" id="GO:1903805">
    <property type="term" value="P:L-valine import across plasma membrane"/>
    <property type="evidence" value="ECO:0007669"/>
    <property type="project" value="TreeGrafter"/>
</dbReference>
<dbReference type="OrthoDB" id="9806149at2"/>
<keyword evidence="1" id="KW-0813">Transport</keyword>
<dbReference type="PANTHER" id="PTHR45772:SF7">
    <property type="entry name" value="AMINO ACID ABC TRANSPORTER ATP-BINDING PROTEIN"/>
    <property type="match status" value="1"/>
</dbReference>
<organism evidence="5 6">
    <name type="scientific">Poseidonocella pacifica</name>
    <dbReference type="NCBI Taxonomy" id="871651"/>
    <lineage>
        <taxon>Bacteria</taxon>
        <taxon>Pseudomonadati</taxon>
        <taxon>Pseudomonadota</taxon>
        <taxon>Alphaproteobacteria</taxon>
        <taxon>Rhodobacterales</taxon>
        <taxon>Roseobacteraceae</taxon>
        <taxon>Poseidonocella</taxon>
    </lineage>
</organism>
<evidence type="ECO:0000256" key="2">
    <source>
        <dbReference type="ARBA" id="ARBA00022741"/>
    </source>
</evidence>
<dbReference type="PANTHER" id="PTHR45772">
    <property type="entry name" value="CONSERVED COMPONENT OF ABC TRANSPORTER FOR NATURAL AMINO ACIDS-RELATED"/>
    <property type="match status" value="1"/>
</dbReference>
<sequence length="242" mass="25948">MSAQLQITNLQKRFGGLVAVNGVSFTLSPGEVVGLLGPNGSGKTTVMNMISGALPCDGGTVQVGGTDITRMKPHKVAKHGVARTFQLVRPLPTLNVAENVLLALAFGKKRHWGREARELVDQKLEFVGLAGRGEEKVGNLTYIDQKRLEMARALASEPDLLLLDEWLAGLNPSELRIGIDLVQHLQGQGMTVLLVEHIMEAVRALCSRCIVMSAGEKIAEGASAEVLRDPAVIKAYLGDDHA</sequence>
<gene>
    <name evidence="5" type="ORF">SAMN05421688_2630</name>
</gene>
<reference evidence="5 6" key="1">
    <citation type="submission" date="2016-10" db="EMBL/GenBank/DDBJ databases">
        <authorList>
            <person name="de Groot N.N."/>
        </authorList>
    </citation>
    <scope>NUCLEOTIDE SEQUENCE [LARGE SCALE GENOMIC DNA]</scope>
    <source>
        <strain evidence="5 6">DSM 29316</strain>
    </source>
</reference>
<dbReference type="RefSeq" id="WP_092065626.1">
    <property type="nucleotide sequence ID" value="NZ_FOJU01000004.1"/>
</dbReference>
<keyword evidence="3 5" id="KW-0067">ATP-binding</keyword>
<dbReference type="InterPro" id="IPR032823">
    <property type="entry name" value="BCA_ABC_TP_C"/>
</dbReference>
<keyword evidence="2" id="KW-0547">Nucleotide-binding</keyword>
<dbReference type="InterPro" id="IPR051120">
    <property type="entry name" value="ABC_AA/LPS_Transport"/>
</dbReference>
<dbReference type="InterPro" id="IPR003593">
    <property type="entry name" value="AAA+_ATPase"/>
</dbReference>
<dbReference type="GO" id="GO:0015808">
    <property type="term" value="P:L-alanine transport"/>
    <property type="evidence" value="ECO:0007669"/>
    <property type="project" value="TreeGrafter"/>
</dbReference>
<dbReference type="GO" id="GO:0015192">
    <property type="term" value="F:L-phenylalanine transmembrane transporter activity"/>
    <property type="evidence" value="ECO:0007669"/>
    <property type="project" value="TreeGrafter"/>
</dbReference>
<dbReference type="GO" id="GO:0015188">
    <property type="term" value="F:L-isoleucine transmembrane transporter activity"/>
    <property type="evidence" value="ECO:0007669"/>
    <property type="project" value="TreeGrafter"/>
</dbReference>
<dbReference type="EMBL" id="FOJU01000004">
    <property type="protein sequence ID" value="SFB05782.1"/>
    <property type="molecule type" value="Genomic_DNA"/>
</dbReference>
<dbReference type="SUPFAM" id="SSF52540">
    <property type="entry name" value="P-loop containing nucleoside triphosphate hydrolases"/>
    <property type="match status" value="1"/>
</dbReference>
<dbReference type="Proteomes" id="UP000198796">
    <property type="component" value="Unassembled WGS sequence"/>
</dbReference>
<name>A0A1I0XXN1_9RHOB</name>
<evidence type="ECO:0000259" key="4">
    <source>
        <dbReference type="PROSITE" id="PS50893"/>
    </source>
</evidence>
<keyword evidence="6" id="KW-1185">Reference proteome</keyword>
<dbReference type="AlphaFoldDB" id="A0A1I0XXN1"/>
<dbReference type="GO" id="GO:0042941">
    <property type="term" value="P:D-alanine transmembrane transport"/>
    <property type="evidence" value="ECO:0007669"/>
    <property type="project" value="TreeGrafter"/>
</dbReference>